<reference evidence="1" key="1">
    <citation type="submission" date="2023-11" db="EMBL/GenBank/DDBJ databases">
        <authorList>
            <person name="De Vega J J."/>
            <person name="De Vega J J."/>
        </authorList>
    </citation>
    <scope>NUCLEOTIDE SEQUENCE</scope>
</reference>
<gene>
    <name evidence="1" type="ORF">MYCIT1_LOCUS3949</name>
</gene>
<dbReference type="AlphaFoldDB" id="A0AAD2JVG2"/>
<dbReference type="InterPro" id="IPR016064">
    <property type="entry name" value="NAD/diacylglycerol_kinase_sf"/>
</dbReference>
<protein>
    <recommendedName>
        <fullName evidence="3">DAGKc domain-containing protein</fullName>
    </recommendedName>
</protein>
<dbReference type="Proteomes" id="UP001295794">
    <property type="component" value="Unassembled WGS sequence"/>
</dbReference>
<sequence length="398" mass="43057">MTILAIYNPAAGAGTAKSFFEDHVLPLLASHGKTVDKVVGTEHPGHAGEILVDFIRAHDGTWWADSKHRVVLVLIPLGTANALFSSFFPPQSNADGSSLDYRLQSLHAFIAGSVPIPLNLAITTLSSPPAARKAPQARISAVVVSTSLHAAILRDSEELRAEMPGIERFKVWIGRCTEKLSDLVSEFRETSACTGADVVQIYDPEVKSFVAHPESDPDDDTIVEMEGPFSYFLATVNVGTYFLHALPSATHVLSDRLEPAFMITPLASKIPASEAVCDVVILRPMRSPVFSADTPEARAAFVSILGPVFGGAYQGGSHIDLRYNEKGEATIEGDGPTVIEYIRCGGWEWFRLVHPTQPRLDDELSPFQDDHDEDAHLLCTDGALSTIEKEGRAVCSAV</sequence>
<accession>A0AAD2JVG2</accession>
<dbReference type="EMBL" id="CAVNYO010000047">
    <property type="protein sequence ID" value="CAK5264071.1"/>
    <property type="molecule type" value="Genomic_DNA"/>
</dbReference>
<keyword evidence="2" id="KW-1185">Reference proteome</keyword>
<evidence type="ECO:0000313" key="1">
    <source>
        <dbReference type="EMBL" id="CAK5264071.1"/>
    </source>
</evidence>
<feature type="non-terminal residue" evidence="1">
    <location>
        <position position="398"/>
    </location>
</feature>
<comment type="caution">
    <text evidence="1">The sequence shown here is derived from an EMBL/GenBank/DDBJ whole genome shotgun (WGS) entry which is preliminary data.</text>
</comment>
<dbReference type="InterPro" id="IPR017438">
    <property type="entry name" value="ATP-NAD_kinase_N"/>
</dbReference>
<dbReference type="Gene3D" id="3.40.50.10330">
    <property type="entry name" value="Probable inorganic polyphosphate/atp-NAD kinase, domain 1"/>
    <property type="match status" value="1"/>
</dbReference>
<dbReference type="SUPFAM" id="SSF111331">
    <property type="entry name" value="NAD kinase/diacylglycerol kinase-like"/>
    <property type="match status" value="1"/>
</dbReference>
<evidence type="ECO:0000313" key="2">
    <source>
        <dbReference type="Proteomes" id="UP001295794"/>
    </source>
</evidence>
<name>A0AAD2JVG2_9AGAR</name>
<organism evidence="1 2">
    <name type="scientific">Mycena citricolor</name>
    <dbReference type="NCBI Taxonomy" id="2018698"/>
    <lineage>
        <taxon>Eukaryota</taxon>
        <taxon>Fungi</taxon>
        <taxon>Dikarya</taxon>
        <taxon>Basidiomycota</taxon>
        <taxon>Agaricomycotina</taxon>
        <taxon>Agaricomycetes</taxon>
        <taxon>Agaricomycetidae</taxon>
        <taxon>Agaricales</taxon>
        <taxon>Marasmiineae</taxon>
        <taxon>Mycenaceae</taxon>
        <taxon>Mycena</taxon>
    </lineage>
</organism>
<evidence type="ECO:0008006" key="3">
    <source>
        <dbReference type="Google" id="ProtNLM"/>
    </source>
</evidence>
<proteinExistence type="predicted"/>